<dbReference type="RefSeq" id="WP_056972799.1">
    <property type="nucleotide sequence ID" value="NZ_CP173417.1"/>
</dbReference>
<comment type="caution">
    <text evidence="1">The sequence shown here is derived from an EMBL/GenBank/DDBJ whole genome shotgun (WGS) entry which is preliminary data.</text>
</comment>
<accession>A0A0R2K2W2</accession>
<sequence length="97" mass="11181">MLKPDDHFSVVKHNKLSHAFATTVFADKTENGIEILDQKQMIFQSFGPMYIYSLNELKAWLSHPLTNVFGIRAVYRFSANNQVNTLKSGKYKVSTRR</sequence>
<protein>
    <submittedName>
        <fullName evidence="1">Uncharacterized protein</fullName>
    </submittedName>
</protein>
<dbReference type="OrthoDB" id="4697647at2"/>
<dbReference type="PATRIC" id="fig|89059.3.peg.2057"/>
<name>A0A0R2K2W2_9LACO</name>
<dbReference type="AlphaFoldDB" id="A0A0R2K2W2"/>
<proteinExistence type="predicted"/>
<organism evidence="1 2">
    <name type="scientific">Ligilactobacillus acidipiscis</name>
    <dbReference type="NCBI Taxonomy" id="89059"/>
    <lineage>
        <taxon>Bacteria</taxon>
        <taxon>Bacillati</taxon>
        <taxon>Bacillota</taxon>
        <taxon>Bacilli</taxon>
        <taxon>Lactobacillales</taxon>
        <taxon>Lactobacillaceae</taxon>
        <taxon>Ligilactobacillus</taxon>
    </lineage>
</organism>
<dbReference type="EMBL" id="JQBK01000070">
    <property type="protein sequence ID" value="KRN81404.1"/>
    <property type="molecule type" value="Genomic_DNA"/>
</dbReference>
<dbReference type="Proteomes" id="UP000051491">
    <property type="component" value="Unassembled WGS sequence"/>
</dbReference>
<reference evidence="1 2" key="1">
    <citation type="journal article" date="2015" name="Genome Announc.">
        <title>Expanding the biotechnology potential of lactobacilli through comparative genomics of 213 strains and associated genera.</title>
        <authorList>
            <person name="Sun Z."/>
            <person name="Harris H.M."/>
            <person name="McCann A."/>
            <person name="Guo C."/>
            <person name="Argimon S."/>
            <person name="Zhang W."/>
            <person name="Yang X."/>
            <person name="Jeffery I.B."/>
            <person name="Cooney J.C."/>
            <person name="Kagawa T.F."/>
            <person name="Liu W."/>
            <person name="Song Y."/>
            <person name="Salvetti E."/>
            <person name="Wrobel A."/>
            <person name="Rasinkangas P."/>
            <person name="Parkhill J."/>
            <person name="Rea M.C."/>
            <person name="O'Sullivan O."/>
            <person name="Ritari J."/>
            <person name="Douillard F.P."/>
            <person name="Paul Ross R."/>
            <person name="Yang R."/>
            <person name="Briner A.E."/>
            <person name="Felis G.E."/>
            <person name="de Vos W.M."/>
            <person name="Barrangou R."/>
            <person name="Klaenhammer T.R."/>
            <person name="Caufield P.W."/>
            <person name="Cui Y."/>
            <person name="Zhang H."/>
            <person name="O'Toole P.W."/>
        </authorList>
    </citation>
    <scope>NUCLEOTIDE SEQUENCE [LARGE SCALE GENOMIC DNA]</scope>
    <source>
        <strain evidence="1 2">DSM 15353</strain>
    </source>
</reference>
<gene>
    <name evidence="1" type="ORF">IV43_GL001941</name>
</gene>
<evidence type="ECO:0000313" key="2">
    <source>
        <dbReference type="Proteomes" id="UP000051491"/>
    </source>
</evidence>
<evidence type="ECO:0000313" key="1">
    <source>
        <dbReference type="EMBL" id="KRN81404.1"/>
    </source>
</evidence>